<accession>A0ABW3K411</accession>
<evidence type="ECO:0000313" key="2">
    <source>
        <dbReference type="EMBL" id="MFD1000181.1"/>
    </source>
</evidence>
<evidence type="ECO:0000259" key="1">
    <source>
        <dbReference type="Pfam" id="PF02518"/>
    </source>
</evidence>
<keyword evidence="2" id="KW-0067">ATP-binding</keyword>
<sequence length="673" mass="77883">MSKLNISGIVENIQSRSSVYTPVIEAIVNAIQAIEDKTITDGKIEIVLHRKGQLELSDSIPDVKTIEIIDNGIGFNTKNRDSFDTFYSELKKEIGGKGFGRFLYPKYFQNTFVESVFRSEEDKLKKRAFKFGSVDEIIVDETIGEAPDSNNYTKITLSDLRENHRFEKQIETISKRILERILIYFINDEFACPVISVKEADGSNVIVLNEYLKSKKEIQLFKDVDFEVKGTNSSVHNFKAKIFKIYYPANQTSKVSLVGHNREVTDSYLHRFIPEFEDEFFDSGSDPGSKKNFIIKTYVLGKYLDSNVSLERETFNFPKENRDAFFPLSQADIENRAAEVTKDAFNEDVKVRSERKVQKVREYVNSNAPWHKPYLKDLDLSKMPYNLPDNEIELQLQNAKFKKEQSTVADLKRLMNASDAEFSSNIGEAISKISEIGKSDLAHYVFNRKIVLETFTELLKRREDGKGELEEQIHNLIFPMRTDSETTAYRDHNLWLLDERLVFSEYVASDRKISTKRKKKGSTDNDKALGEPDLVVFDKKRSFRSGENEFSNPLTIFEFKRPKRDNYKADEDPIKQIGEYLDEIRAGKYDMPEGLEKIKVNDYTPVYAFVVCDINDKIKAFAKQHSLTPSPDQEGYFSFHVGYKMYVELISFKKLLNDANLRNKIFFKKLQLE</sequence>
<dbReference type="InterPro" id="IPR003594">
    <property type="entry name" value="HATPase_dom"/>
</dbReference>
<dbReference type="Proteomes" id="UP001597112">
    <property type="component" value="Unassembled WGS sequence"/>
</dbReference>
<comment type="caution">
    <text evidence="2">The sequence shown here is derived from an EMBL/GenBank/DDBJ whole genome shotgun (WGS) entry which is preliminary data.</text>
</comment>
<organism evidence="2 3">
    <name type="scientific">Ohtaekwangia kribbensis</name>
    <dbReference type="NCBI Taxonomy" id="688913"/>
    <lineage>
        <taxon>Bacteria</taxon>
        <taxon>Pseudomonadati</taxon>
        <taxon>Bacteroidota</taxon>
        <taxon>Cytophagia</taxon>
        <taxon>Cytophagales</taxon>
        <taxon>Fulvivirgaceae</taxon>
        <taxon>Ohtaekwangia</taxon>
    </lineage>
</organism>
<dbReference type="EMBL" id="JBHTKA010000003">
    <property type="protein sequence ID" value="MFD1000181.1"/>
    <property type="molecule type" value="Genomic_DNA"/>
</dbReference>
<dbReference type="SUPFAM" id="SSF55874">
    <property type="entry name" value="ATPase domain of HSP90 chaperone/DNA topoisomerase II/histidine kinase"/>
    <property type="match status" value="1"/>
</dbReference>
<keyword evidence="2" id="KW-0547">Nucleotide-binding</keyword>
<feature type="domain" description="Histidine kinase/HSP90-like ATPase" evidence="1">
    <location>
        <begin position="23"/>
        <end position="100"/>
    </location>
</feature>
<gene>
    <name evidence="2" type="ORF">ACFQ21_12740</name>
</gene>
<dbReference type="GO" id="GO:0005524">
    <property type="term" value="F:ATP binding"/>
    <property type="evidence" value="ECO:0007669"/>
    <property type="project" value="UniProtKB-KW"/>
</dbReference>
<dbReference type="InterPro" id="IPR036890">
    <property type="entry name" value="HATPase_C_sf"/>
</dbReference>
<keyword evidence="3" id="KW-1185">Reference proteome</keyword>
<proteinExistence type="predicted"/>
<name>A0ABW3K411_9BACT</name>
<reference evidence="3" key="1">
    <citation type="journal article" date="2019" name="Int. J. Syst. Evol. Microbiol.">
        <title>The Global Catalogue of Microorganisms (GCM) 10K type strain sequencing project: providing services to taxonomists for standard genome sequencing and annotation.</title>
        <authorList>
            <consortium name="The Broad Institute Genomics Platform"/>
            <consortium name="The Broad Institute Genome Sequencing Center for Infectious Disease"/>
            <person name="Wu L."/>
            <person name="Ma J."/>
        </authorList>
    </citation>
    <scope>NUCLEOTIDE SEQUENCE [LARGE SCALE GENOMIC DNA]</scope>
    <source>
        <strain evidence="3">CCUG 58938</strain>
    </source>
</reference>
<dbReference type="Pfam" id="PF02518">
    <property type="entry name" value="HATPase_c"/>
    <property type="match status" value="1"/>
</dbReference>
<dbReference type="RefSeq" id="WP_377579578.1">
    <property type="nucleotide sequence ID" value="NZ_JBHTKA010000003.1"/>
</dbReference>
<evidence type="ECO:0000313" key="3">
    <source>
        <dbReference type="Proteomes" id="UP001597112"/>
    </source>
</evidence>
<dbReference type="Gene3D" id="3.30.565.10">
    <property type="entry name" value="Histidine kinase-like ATPase, C-terminal domain"/>
    <property type="match status" value="1"/>
</dbReference>
<protein>
    <submittedName>
        <fullName evidence="2">ATP-binding protein</fullName>
    </submittedName>
</protein>